<dbReference type="AlphaFoldDB" id="A0A9W9ITU3"/>
<keyword evidence="4" id="KW-1185">Reference proteome</keyword>
<dbReference type="PANTHER" id="PTHR10039">
    <property type="entry name" value="AMELOGENIN"/>
    <property type="match status" value="1"/>
</dbReference>
<dbReference type="EMBL" id="JAPQKP010000006">
    <property type="protein sequence ID" value="KAJ5184625.1"/>
    <property type="molecule type" value="Genomic_DNA"/>
</dbReference>
<dbReference type="InterPro" id="IPR015943">
    <property type="entry name" value="WD40/YVTN_repeat-like_dom_sf"/>
</dbReference>
<dbReference type="Gene3D" id="2.130.10.10">
    <property type="entry name" value="YVTN repeat-like/Quinoprotein amine dehydrogenase"/>
    <property type="match status" value="2"/>
</dbReference>
<evidence type="ECO:0000313" key="4">
    <source>
        <dbReference type="Proteomes" id="UP001150879"/>
    </source>
</evidence>
<comment type="caution">
    <text evidence="3">The sequence shown here is derived from an EMBL/GenBank/DDBJ whole genome shotgun (WGS) entry which is preliminary data.</text>
</comment>
<dbReference type="PANTHER" id="PTHR10039:SF17">
    <property type="entry name" value="FUNGAL STAND N-TERMINAL GOODBYE DOMAIN-CONTAINING PROTEIN-RELATED"/>
    <property type="match status" value="1"/>
</dbReference>
<dbReference type="SUPFAM" id="SSF101898">
    <property type="entry name" value="NHL repeat"/>
    <property type="match status" value="1"/>
</dbReference>
<dbReference type="InterPro" id="IPR056884">
    <property type="entry name" value="NPHP3-like_N"/>
</dbReference>
<feature type="domain" description="Nephrocystin 3-like N-terminal" evidence="2">
    <location>
        <begin position="96"/>
        <end position="129"/>
    </location>
</feature>
<proteinExistence type="predicted"/>
<dbReference type="OrthoDB" id="194358at2759"/>
<dbReference type="Pfam" id="PF24883">
    <property type="entry name" value="NPHP3_N"/>
    <property type="match status" value="2"/>
</dbReference>
<evidence type="ECO:0000313" key="3">
    <source>
        <dbReference type="EMBL" id="KAJ5184625.1"/>
    </source>
</evidence>
<name>A0A9W9ITU3_9EURO</name>
<gene>
    <name evidence="3" type="ORF">N7472_009465</name>
</gene>
<sequence>MNVMILEKHSSLLGYQDETTKPLMANHHDVVKFSSPDDPNYKAVRNALRSIVKTFRCSRSDENESGKDIEIIQKWLGVTGLPEEDLISLRSVRKAGTCEHLLQKPKFEDWVNGDSPHILWAHAPPGSGKKRSLSNMLQSVAYQIAVENESFRQALVEVAKSGIHVDKADAMTVWRNIFVSKLSAIGSVLCLVIDGLDESESSGTFIDLVSNSSMSQSSIRVFIFSRPLSSINQAIQRARKRVTITDITLTDNLKDIRLVAADEMEDFLSNEGLEDFKHDIIEEITSRSQGNFLWASLILQMVVDCHRQEEVKQVLRATPDGMVKVYHGMSEAIAKIDRKENIRLCRILLSWAMYSIRPIRIEELMDLYPSEFHTIIDLKHTISEVCGQFVVINTRDQVVLPFSLDMCHVNEELLFQCLNFLCNLSLKIKVRQRKTPMFLSYASVSWAHHLNRSSVQSDRVLEILVQFFNGIPLPWIQSLAMNEHLSHLVAVSSHLMSFVRQRRKINAIKTPALLCSPELSLLETWANDLMKMTAKFGSHLIDDPDVIYKCIPSLSPENSMFYQKYSKISSATISISGISITNMNWDDCLARVSNGPDSALHIAVSAEYLAVANGRPNGRIQLQSGSLLACYCLDNTYVWRVKDRTVITKIESPRQERPKCLKFGLDESFLIIATDTRRVYRLNLDDNSSTWVGFDHSLLEETSIPEGAFVNSPSSADFNPDSTQIAVAYLNFPLAVWNLDPPEIISRCRQNGNQGQTVKTISWTGVNRVVWHPFNGQVLGINRLGDIFKWAPIDDSYKEVKRELDNWPSEIQCCRNGLSFATSDSKGSVRIYNYSQMVQIYKLTSDDIMTAIALSPDSRRLYDLRVSCYNVWQPDCLIGVDDTSIDSFDNNDSVTSSERTRIDCSASDLDEQCDSMFSSPTSEVHADTKPMITAVATCAKNKNIFAHATDDGTKSISRGRTRQILFDSKSERLLVCGTERLQVLRVADGSIAAEIEIDQADPPAQWDNHPTDPNILLSFTVGGVTALSWDALKFKYTVSHKLAPIASRHHL</sequence>
<organism evidence="3 4">
    <name type="scientific">Penicillium cf. griseofulvum</name>
    <dbReference type="NCBI Taxonomy" id="2972120"/>
    <lineage>
        <taxon>Eukaryota</taxon>
        <taxon>Fungi</taxon>
        <taxon>Dikarya</taxon>
        <taxon>Ascomycota</taxon>
        <taxon>Pezizomycotina</taxon>
        <taxon>Eurotiomycetes</taxon>
        <taxon>Eurotiomycetidae</taxon>
        <taxon>Eurotiales</taxon>
        <taxon>Aspergillaceae</taxon>
        <taxon>Penicillium</taxon>
    </lineage>
</organism>
<protein>
    <submittedName>
        <fullName evidence="3">Eisosome protein 1</fullName>
    </submittedName>
</protein>
<keyword evidence="1" id="KW-0677">Repeat</keyword>
<dbReference type="Proteomes" id="UP001150879">
    <property type="component" value="Unassembled WGS sequence"/>
</dbReference>
<reference evidence="3" key="2">
    <citation type="journal article" date="2023" name="IMA Fungus">
        <title>Comparative genomic study of the Penicillium genus elucidates a diverse pangenome and 15 lateral gene transfer events.</title>
        <authorList>
            <person name="Petersen C."/>
            <person name="Sorensen T."/>
            <person name="Nielsen M.R."/>
            <person name="Sondergaard T.E."/>
            <person name="Sorensen J.L."/>
            <person name="Fitzpatrick D.A."/>
            <person name="Frisvad J.C."/>
            <person name="Nielsen K.L."/>
        </authorList>
    </citation>
    <scope>NUCLEOTIDE SEQUENCE</scope>
    <source>
        <strain evidence="3">IBT 16849</strain>
    </source>
</reference>
<accession>A0A9W9ITU3</accession>
<reference evidence="3" key="1">
    <citation type="submission" date="2022-11" db="EMBL/GenBank/DDBJ databases">
        <authorList>
            <person name="Petersen C."/>
        </authorList>
    </citation>
    <scope>NUCLEOTIDE SEQUENCE</scope>
    <source>
        <strain evidence="3">IBT 16849</strain>
    </source>
</reference>
<feature type="domain" description="Nephrocystin 3-like N-terminal" evidence="2">
    <location>
        <begin position="130"/>
        <end position="226"/>
    </location>
</feature>
<evidence type="ECO:0000259" key="2">
    <source>
        <dbReference type="Pfam" id="PF24883"/>
    </source>
</evidence>
<evidence type="ECO:0000256" key="1">
    <source>
        <dbReference type="ARBA" id="ARBA00022737"/>
    </source>
</evidence>